<keyword evidence="7" id="KW-0539">Nucleus</keyword>
<dbReference type="PANTHER" id="PTHR12198">
    <property type="entry name" value="HOMEOBOX PROTEIN PROSPERO/PROX-1/CEH-26"/>
    <property type="match status" value="1"/>
</dbReference>
<evidence type="ECO:0000256" key="6">
    <source>
        <dbReference type="ARBA" id="ARBA00023163"/>
    </source>
</evidence>
<evidence type="ECO:0000256" key="3">
    <source>
        <dbReference type="ARBA" id="ARBA00023015"/>
    </source>
</evidence>
<evidence type="ECO:0000313" key="10">
    <source>
        <dbReference type="EMBL" id="CAJ0600222.1"/>
    </source>
</evidence>
<evidence type="ECO:0000256" key="4">
    <source>
        <dbReference type="ARBA" id="ARBA00023125"/>
    </source>
</evidence>
<dbReference type="PROSITE" id="PS51818">
    <property type="entry name" value="HOMEO_PROSPERO"/>
    <property type="match status" value="1"/>
</dbReference>
<evidence type="ECO:0000256" key="1">
    <source>
        <dbReference type="ARBA" id="ARBA00004123"/>
    </source>
</evidence>
<feature type="compositionally biased region" description="Low complexity" evidence="8">
    <location>
        <begin position="401"/>
        <end position="412"/>
    </location>
</feature>
<dbReference type="GO" id="GO:0010001">
    <property type="term" value="P:glial cell differentiation"/>
    <property type="evidence" value="ECO:0007669"/>
    <property type="project" value="UniProtKB-ARBA"/>
</dbReference>
<dbReference type="GO" id="GO:0000981">
    <property type="term" value="F:DNA-binding transcription factor activity, RNA polymerase II-specific"/>
    <property type="evidence" value="ECO:0007669"/>
    <property type="project" value="TreeGrafter"/>
</dbReference>
<feature type="domain" description="Prospero" evidence="9">
    <location>
        <begin position="460"/>
        <end position="618"/>
    </location>
</feature>
<feature type="compositionally biased region" description="Acidic residues" evidence="8">
    <location>
        <begin position="177"/>
        <end position="200"/>
    </location>
</feature>
<reference evidence="10" key="1">
    <citation type="submission" date="2023-07" db="EMBL/GenBank/DDBJ databases">
        <authorList>
            <consortium name="CYATHOMIX"/>
        </authorList>
    </citation>
    <scope>NUCLEOTIDE SEQUENCE</scope>
    <source>
        <strain evidence="10">N/A</strain>
    </source>
</reference>
<comment type="subcellular location">
    <subcellularLocation>
        <location evidence="1">Nucleus</location>
    </subcellularLocation>
</comment>
<keyword evidence="5" id="KW-0371">Homeobox</keyword>
<dbReference type="GO" id="GO:0000978">
    <property type="term" value="F:RNA polymerase II cis-regulatory region sequence-specific DNA binding"/>
    <property type="evidence" value="ECO:0007669"/>
    <property type="project" value="TreeGrafter"/>
</dbReference>
<dbReference type="EMBL" id="CATQJL010000223">
    <property type="protein sequence ID" value="CAJ0600222.1"/>
    <property type="molecule type" value="Genomic_DNA"/>
</dbReference>
<evidence type="ECO:0000313" key="11">
    <source>
        <dbReference type="Proteomes" id="UP001176961"/>
    </source>
</evidence>
<protein>
    <recommendedName>
        <fullName evidence="9">Prospero domain-containing protein</fullName>
    </recommendedName>
</protein>
<dbReference type="PANTHER" id="PTHR12198:SF0">
    <property type="entry name" value="HOMEOBOX PROTEIN PROSPERO"/>
    <property type="match status" value="1"/>
</dbReference>
<proteinExistence type="predicted"/>
<keyword evidence="4" id="KW-0238">DNA-binding</keyword>
<keyword evidence="3" id="KW-0805">Transcription regulation</keyword>
<feature type="region of interest" description="Disordered" evidence="8">
    <location>
        <begin position="1"/>
        <end position="73"/>
    </location>
</feature>
<dbReference type="SUPFAM" id="SSF46689">
    <property type="entry name" value="Homeodomain-like"/>
    <property type="match status" value="1"/>
</dbReference>
<dbReference type="Proteomes" id="UP001176961">
    <property type="component" value="Unassembled WGS sequence"/>
</dbReference>
<feature type="compositionally biased region" description="Basic and acidic residues" evidence="8">
    <location>
        <begin position="369"/>
        <end position="388"/>
    </location>
</feature>
<comment type="caution">
    <text evidence="10">The sequence shown here is derived from an EMBL/GenBank/DDBJ whole genome shotgun (WGS) entry which is preliminary data.</text>
</comment>
<evidence type="ECO:0000259" key="9">
    <source>
        <dbReference type="PROSITE" id="PS51818"/>
    </source>
</evidence>
<dbReference type="InterPro" id="IPR037131">
    <property type="entry name" value="Homeo_prospero_dom_sf"/>
</dbReference>
<feature type="region of interest" description="Disordered" evidence="8">
    <location>
        <begin position="101"/>
        <end position="217"/>
    </location>
</feature>
<sequence>MSSGPTPPQLSQSPFGHFSYLFQQQHHPHSHQIHPTPFAVQRQGGGFKLKRQRQRVDAGEPRNSYQQQGKGFRDDMASDAMSALFPWMSQTTDLDFIKDEQPTDLSCKDNDKMDMPDSSEEIDQLDVESAEDQVTEIATDDAPVSDHQRLSNGSANSTVSSSSSKRKSFQPQKNVEEEIPEDDEDKCEEAEDTLGEEQEADASAKLDEKPESDSARQFEGLSALQSQLSQPNLKLNEMFETQRKLYSNLIEQQKKFFPQPEIIPEKPRARDFSQLAQTLKTEIIDSLSGSIDKVLKEWAANEMARIQQEMAAAARPAAVPPMFNPLFPAPNPLAAHFGLNPHCNLPPAGIFPTPLNAFNSLAALNQMRRPFDDDGPKKKRSKVTDSVRKLNGGTPMVREGSPSSTRSSPVLSQTTPLSNYFPPTMVGHPLYGGATFGEREGSPTNSDETSECGGYDGGQSSTLTPVHLRKAKLMFFYTRYPNSTLLKSYFPDVRFNKNNTAQLVKWFSNFREFYYIQMDKFARQALAEGVTSRDDIIVTADSEIFRTLNQHYNRNNHVQPPDSLVHVVQESLREFFDAIRLGKDAEPSWKKQIYKIINRLDDPIPEYFKDPNFLERLE</sequence>
<feature type="region of interest" description="Disordered" evidence="8">
    <location>
        <begin position="368"/>
        <end position="419"/>
    </location>
</feature>
<evidence type="ECO:0000256" key="7">
    <source>
        <dbReference type="ARBA" id="ARBA00023242"/>
    </source>
</evidence>
<dbReference type="GO" id="GO:0048468">
    <property type="term" value="P:cell development"/>
    <property type="evidence" value="ECO:0007669"/>
    <property type="project" value="UniProtKB-ARBA"/>
</dbReference>
<dbReference type="InterPro" id="IPR039350">
    <property type="entry name" value="Prospero_homeodomain"/>
</dbReference>
<gene>
    <name evidence="10" type="ORF">CYNAS_LOCUS12205</name>
</gene>
<dbReference type="InterPro" id="IPR009057">
    <property type="entry name" value="Homeodomain-like_sf"/>
</dbReference>
<feature type="region of interest" description="Disordered" evidence="8">
    <location>
        <begin position="432"/>
        <end position="460"/>
    </location>
</feature>
<feature type="compositionally biased region" description="Basic and acidic residues" evidence="8">
    <location>
        <begin position="202"/>
        <end position="216"/>
    </location>
</feature>
<dbReference type="FunFam" id="1.10.10.500:FF:000002">
    <property type="entry name" value="Prospero homeobox 3"/>
    <property type="match status" value="1"/>
</dbReference>
<accession>A0AA36GY03</accession>
<dbReference type="AlphaFoldDB" id="A0AA36GY03"/>
<dbReference type="Pfam" id="PF05044">
    <property type="entry name" value="HPD"/>
    <property type="match status" value="1"/>
</dbReference>
<organism evidence="10 11">
    <name type="scientific">Cylicocyclus nassatus</name>
    <name type="common">Nematode worm</name>
    <dbReference type="NCBI Taxonomy" id="53992"/>
    <lineage>
        <taxon>Eukaryota</taxon>
        <taxon>Metazoa</taxon>
        <taxon>Ecdysozoa</taxon>
        <taxon>Nematoda</taxon>
        <taxon>Chromadorea</taxon>
        <taxon>Rhabditida</taxon>
        <taxon>Rhabditina</taxon>
        <taxon>Rhabditomorpha</taxon>
        <taxon>Strongyloidea</taxon>
        <taxon>Strongylidae</taxon>
        <taxon>Cylicocyclus</taxon>
    </lineage>
</organism>
<keyword evidence="2" id="KW-0217">Developmental protein</keyword>
<evidence type="ECO:0000256" key="2">
    <source>
        <dbReference type="ARBA" id="ARBA00022473"/>
    </source>
</evidence>
<evidence type="ECO:0000256" key="8">
    <source>
        <dbReference type="SAM" id="MobiDB-lite"/>
    </source>
</evidence>
<dbReference type="GO" id="GO:0005634">
    <property type="term" value="C:nucleus"/>
    <property type="evidence" value="ECO:0007669"/>
    <property type="project" value="UniProtKB-SubCell"/>
</dbReference>
<keyword evidence="6" id="KW-0804">Transcription</keyword>
<dbReference type="InterPro" id="IPR023082">
    <property type="entry name" value="Homeo_prospero_dom"/>
</dbReference>
<dbReference type="Gene3D" id="1.10.10.500">
    <property type="entry name" value="Homeo-prospero domain"/>
    <property type="match status" value="1"/>
</dbReference>
<feature type="compositionally biased region" description="Acidic residues" evidence="8">
    <location>
        <begin position="117"/>
        <end position="134"/>
    </location>
</feature>
<feature type="compositionally biased region" description="Basic and acidic residues" evidence="8">
    <location>
        <begin position="101"/>
        <end position="115"/>
    </location>
</feature>
<name>A0AA36GY03_CYLNA</name>
<evidence type="ECO:0000256" key="5">
    <source>
        <dbReference type="ARBA" id="ARBA00023155"/>
    </source>
</evidence>
<keyword evidence="11" id="KW-1185">Reference proteome</keyword>
<feature type="compositionally biased region" description="Low complexity" evidence="8">
    <location>
        <begin position="151"/>
        <end position="163"/>
    </location>
</feature>